<organism evidence="5 7">
    <name type="scientific">Dracunculus medinensis</name>
    <name type="common">Guinea worm</name>
    <dbReference type="NCBI Taxonomy" id="318479"/>
    <lineage>
        <taxon>Eukaryota</taxon>
        <taxon>Metazoa</taxon>
        <taxon>Ecdysozoa</taxon>
        <taxon>Nematoda</taxon>
        <taxon>Chromadorea</taxon>
        <taxon>Rhabditida</taxon>
        <taxon>Spirurina</taxon>
        <taxon>Dracunculoidea</taxon>
        <taxon>Dracunculidae</taxon>
        <taxon>Dracunculus</taxon>
    </lineage>
</organism>
<dbReference type="CDD" id="cd02620">
    <property type="entry name" value="Peptidase_C1A_CathepsinB"/>
    <property type="match status" value="1"/>
</dbReference>
<dbReference type="InterPro" id="IPR025660">
    <property type="entry name" value="Pept_his_AS"/>
</dbReference>
<dbReference type="SMART" id="SM00645">
    <property type="entry name" value="Pept_C1"/>
    <property type="match status" value="1"/>
</dbReference>
<evidence type="ECO:0000259" key="3">
    <source>
        <dbReference type="SMART" id="SM00645"/>
    </source>
</evidence>
<protein>
    <submittedName>
        <fullName evidence="7">Pept_C1 domain-containing protein</fullName>
    </submittedName>
</protein>
<name>A0A0N4UG73_DRAME</name>
<dbReference type="STRING" id="318479.A0A0N4UG73"/>
<dbReference type="InterPro" id="IPR025661">
    <property type="entry name" value="Pept_asp_AS"/>
</dbReference>
<feature type="domain" description="Peptidase C1A papain C-terminal" evidence="3">
    <location>
        <begin position="86"/>
        <end position="336"/>
    </location>
</feature>
<reference evidence="7" key="1">
    <citation type="submission" date="2017-02" db="UniProtKB">
        <authorList>
            <consortium name="WormBaseParasite"/>
        </authorList>
    </citation>
    <scope>IDENTIFICATION</scope>
</reference>
<dbReference type="PANTHER" id="PTHR12411">
    <property type="entry name" value="CYSTEINE PROTEASE FAMILY C1-RELATED"/>
    <property type="match status" value="1"/>
</dbReference>
<dbReference type="PROSITE" id="PS00640">
    <property type="entry name" value="THIOL_PROTEASE_ASN"/>
    <property type="match status" value="1"/>
</dbReference>
<dbReference type="Pfam" id="PF00112">
    <property type="entry name" value="Peptidase_C1"/>
    <property type="match status" value="1"/>
</dbReference>
<dbReference type="Gene3D" id="3.90.70.10">
    <property type="entry name" value="Cysteine proteinases"/>
    <property type="match status" value="1"/>
</dbReference>
<dbReference type="AlphaFoldDB" id="A0A0N4UG73"/>
<dbReference type="InterPro" id="IPR000668">
    <property type="entry name" value="Peptidase_C1A_C"/>
</dbReference>
<dbReference type="InterPro" id="IPR013128">
    <property type="entry name" value="Peptidase_C1A"/>
</dbReference>
<accession>A0A0N4UG73</accession>
<evidence type="ECO:0000313" key="6">
    <source>
        <dbReference type="Proteomes" id="UP000274756"/>
    </source>
</evidence>
<dbReference type="WBParaSite" id="DME_0000647601-mRNA-1">
    <property type="protein sequence ID" value="DME_0000647601-mRNA-1"/>
    <property type="gene ID" value="DME_0000647601"/>
</dbReference>
<sequence>TCSNNQWQCDSNVCLIQENLLHQVQTGRYSCFHFVYSTSIFSWTARNYSQYWGRTLEDGVRYRLGTLFPEKSVQNMNEILIKPKELPLRFDSREKWPLYIHGIRDQGDCASSWAMSTTATSSDRLSIISDGKIDVVLSAQQLLSCNQNRQRGCEGGYLDRAWWYMRKFGILTDECYPYVSGSTRKPDECRTVKSEYQIDMPIVCPNSSIKPLLYKMTPPYRIASREQDIMTEIITNGPVQATFLVYEDFFMYRDIFNFSGGVYQKMDLSKQGNHYTSQGYHSVRLLGWGEDDLTGRPVKYWIAANSWGTNWGEDGYFRILRGENHCEIESFVIGAWGKGGKKRRRFKIRKLRRRLQKF</sequence>
<reference evidence="4 6" key="2">
    <citation type="submission" date="2018-11" db="EMBL/GenBank/DDBJ databases">
        <authorList>
            <consortium name="Pathogen Informatics"/>
        </authorList>
    </citation>
    <scope>NUCLEOTIDE SEQUENCE [LARGE SCALE GENOMIC DNA]</scope>
</reference>
<dbReference type="SUPFAM" id="SSF54001">
    <property type="entry name" value="Cysteine proteinases"/>
    <property type="match status" value="1"/>
</dbReference>
<dbReference type="OrthoDB" id="640249at2759"/>
<dbReference type="EMBL" id="UYYG01001185">
    <property type="protein sequence ID" value="VDN59614.1"/>
    <property type="molecule type" value="Genomic_DNA"/>
</dbReference>
<gene>
    <name evidence="4" type="ORF">DME_LOCUS9587</name>
</gene>
<evidence type="ECO:0000313" key="5">
    <source>
        <dbReference type="Proteomes" id="UP000038040"/>
    </source>
</evidence>
<keyword evidence="6" id="KW-1185">Reference proteome</keyword>
<evidence type="ECO:0000313" key="7">
    <source>
        <dbReference type="WBParaSite" id="DME_0000647601-mRNA-1"/>
    </source>
</evidence>
<dbReference type="InterPro" id="IPR038765">
    <property type="entry name" value="Papain-like_cys_pep_sf"/>
</dbReference>
<comment type="similarity">
    <text evidence="1">Belongs to the peptidase C1 family.</text>
</comment>
<dbReference type="Proteomes" id="UP000274756">
    <property type="component" value="Unassembled WGS sequence"/>
</dbReference>
<evidence type="ECO:0000256" key="2">
    <source>
        <dbReference type="ARBA" id="ARBA00023157"/>
    </source>
</evidence>
<dbReference type="Proteomes" id="UP000038040">
    <property type="component" value="Unplaced"/>
</dbReference>
<keyword evidence="2" id="KW-1015">Disulfide bond</keyword>
<dbReference type="PROSITE" id="PS00639">
    <property type="entry name" value="THIOL_PROTEASE_HIS"/>
    <property type="match status" value="1"/>
</dbReference>
<evidence type="ECO:0000256" key="1">
    <source>
        <dbReference type="ARBA" id="ARBA00008455"/>
    </source>
</evidence>
<dbReference type="GO" id="GO:0006508">
    <property type="term" value="P:proteolysis"/>
    <property type="evidence" value="ECO:0007669"/>
    <property type="project" value="InterPro"/>
</dbReference>
<dbReference type="FunFam" id="3.90.70.10:FF:000165">
    <property type="entry name" value="Tubulointerstitial nephritis antigen-like"/>
    <property type="match status" value="1"/>
</dbReference>
<proteinExistence type="inferred from homology"/>
<dbReference type="GO" id="GO:0008234">
    <property type="term" value="F:cysteine-type peptidase activity"/>
    <property type="evidence" value="ECO:0007669"/>
    <property type="project" value="InterPro"/>
</dbReference>
<evidence type="ECO:0000313" key="4">
    <source>
        <dbReference type="EMBL" id="VDN59614.1"/>
    </source>
</evidence>